<reference evidence="1" key="1">
    <citation type="submission" date="2022-08" db="EMBL/GenBank/DDBJ databases">
        <authorList>
            <consortium name="DOE Joint Genome Institute"/>
            <person name="Min B."/>
            <person name="Riley R."/>
            <person name="Sierra-Patev S."/>
            <person name="Naranjo-Ortiz M."/>
            <person name="Looney B."/>
            <person name="Konkel Z."/>
            <person name="Slot J.C."/>
            <person name="Sakamoto Y."/>
            <person name="Steenwyk J.L."/>
            <person name="Rokas A."/>
            <person name="Carro J."/>
            <person name="Camarero S."/>
            <person name="Ferreira P."/>
            <person name="Molpeceres G."/>
            <person name="Ruiz-Duenas F.J."/>
            <person name="Serrano A."/>
            <person name="Henrissat B."/>
            <person name="Drula E."/>
            <person name="Hughes K.W."/>
            <person name="Mata J.L."/>
            <person name="Ishikawa N.K."/>
            <person name="Vargas-Isla R."/>
            <person name="Ushijima S."/>
            <person name="Smith C.A."/>
            <person name="Ahrendt S."/>
            <person name="Andreopoulos W."/>
            <person name="He G."/>
            <person name="Labutti K."/>
            <person name="Lipzen A."/>
            <person name="Ng V."/>
            <person name="Sandor L."/>
            <person name="Barry K."/>
            <person name="Martinez A.T."/>
            <person name="Xiao Y."/>
            <person name="Gibbons J.G."/>
            <person name="Terashima K."/>
            <person name="Hibbett D.S."/>
            <person name="Grigoriev I.V."/>
        </authorList>
    </citation>
    <scope>NUCLEOTIDE SEQUENCE</scope>
    <source>
        <strain evidence="1">Sp2 HRB7682 ss15</strain>
    </source>
</reference>
<proteinExistence type="predicted"/>
<gene>
    <name evidence="1" type="ORF">C8J55DRAFT_533037</name>
</gene>
<evidence type="ECO:0000313" key="2">
    <source>
        <dbReference type="Proteomes" id="UP001150238"/>
    </source>
</evidence>
<comment type="caution">
    <text evidence="1">The sequence shown here is derived from an EMBL/GenBank/DDBJ whole genome shotgun (WGS) entry which is preliminary data.</text>
</comment>
<evidence type="ECO:0000313" key="1">
    <source>
        <dbReference type="EMBL" id="KAJ4494999.1"/>
    </source>
</evidence>
<evidence type="ECO:0008006" key="3">
    <source>
        <dbReference type="Google" id="ProtNLM"/>
    </source>
</evidence>
<dbReference type="AlphaFoldDB" id="A0A9W9B1G8"/>
<reference evidence="1" key="2">
    <citation type="journal article" date="2023" name="Proc. Natl. Acad. Sci. U.S.A.">
        <title>A global phylogenomic analysis of the shiitake genus Lentinula.</title>
        <authorList>
            <person name="Sierra-Patev S."/>
            <person name="Min B."/>
            <person name="Naranjo-Ortiz M."/>
            <person name="Looney B."/>
            <person name="Konkel Z."/>
            <person name="Slot J.C."/>
            <person name="Sakamoto Y."/>
            <person name="Steenwyk J.L."/>
            <person name="Rokas A."/>
            <person name="Carro J."/>
            <person name="Camarero S."/>
            <person name="Ferreira P."/>
            <person name="Molpeceres G."/>
            <person name="Ruiz-Duenas F.J."/>
            <person name="Serrano A."/>
            <person name="Henrissat B."/>
            <person name="Drula E."/>
            <person name="Hughes K.W."/>
            <person name="Mata J.L."/>
            <person name="Ishikawa N.K."/>
            <person name="Vargas-Isla R."/>
            <person name="Ushijima S."/>
            <person name="Smith C.A."/>
            <person name="Donoghue J."/>
            <person name="Ahrendt S."/>
            <person name="Andreopoulos W."/>
            <person name="He G."/>
            <person name="LaButti K."/>
            <person name="Lipzen A."/>
            <person name="Ng V."/>
            <person name="Riley R."/>
            <person name="Sandor L."/>
            <person name="Barry K."/>
            <person name="Martinez A.T."/>
            <person name="Xiao Y."/>
            <person name="Gibbons J.G."/>
            <person name="Terashima K."/>
            <person name="Grigoriev I.V."/>
            <person name="Hibbett D."/>
        </authorList>
    </citation>
    <scope>NUCLEOTIDE SEQUENCE</scope>
    <source>
        <strain evidence="1">Sp2 HRB7682 ss15</strain>
    </source>
</reference>
<dbReference type="PANTHER" id="PTHR46177">
    <property type="entry name" value="INTEGRASE CATALYTIC DOMAIN-CONTAINING PROTEIN"/>
    <property type="match status" value="1"/>
</dbReference>
<dbReference type="Proteomes" id="UP001150238">
    <property type="component" value="Unassembled WGS sequence"/>
</dbReference>
<sequence>MAELDKRQLVFDEMSKDPNAKRGPKTVKENIARVAGVHLTRDFIEATMRDQHPEGFANREPTAKKIHRSVLVCVGPHQEWSGDGHDKLTGIGFPIWAVQDVWSGKWLGIWVVPNNRLKDTIAYLYLKLVYEYGGIPVQTTTDCGSELVMVYGFANALREAFAGDIPVEQVAAHRFLQSIHNITIERGWLRLRLEWGDNVKIFWDAGNTCHEVS</sequence>
<dbReference type="PANTHER" id="PTHR46177:SF1">
    <property type="entry name" value="INTEGRASE CATALYTIC DOMAIN-CONTAINING PROTEIN"/>
    <property type="match status" value="1"/>
</dbReference>
<name>A0A9W9B1G8_9AGAR</name>
<accession>A0A9W9B1G8</accession>
<dbReference type="EMBL" id="JANVFS010000002">
    <property type="protein sequence ID" value="KAJ4494999.1"/>
    <property type="molecule type" value="Genomic_DNA"/>
</dbReference>
<organism evidence="1 2">
    <name type="scientific">Lentinula lateritia</name>
    <dbReference type="NCBI Taxonomy" id="40482"/>
    <lineage>
        <taxon>Eukaryota</taxon>
        <taxon>Fungi</taxon>
        <taxon>Dikarya</taxon>
        <taxon>Basidiomycota</taxon>
        <taxon>Agaricomycotina</taxon>
        <taxon>Agaricomycetes</taxon>
        <taxon>Agaricomycetidae</taxon>
        <taxon>Agaricales</taxon>
        <taxon>Marasmiineae</taxon>
        <taxon>Omphalotaceae</taxon>
        <taxon>Lentinula</taxon>
    </lineage>
</organism>
<protein>
    <recommendedName>
        <fullName evidence="3">Integrase catalytic domain-containing protein</fullName>
    </recommendedName>
</protein>